<evidence type="ECO:0000256" key="7">
    <source>
        <dbReference type="PIRSR" id="PIRSR602481-1"/>
    </source>
</evidence>
<feature type="binding site" evidence="8">
    <location>
        <position position="72"/>
    </location>
    <ligand>
        <name>Fe cation</name>
        <dbReference type="ChEBI" id="CHEBI:24875"/>
    </ligand>
</feature>
<dbReference type="SUPFAM" id="SSF46785">
    <property type="entry name" value="Winged helix' DNA-binding domain"/>
    <property type="match status" value="1"/>
</dbReference>
<dbReference type="GO" id="GO:0003700">
    <property type="term" value="F:DNA-binding transcription factor activity"/>
    <property type="evidence" value="ECO:0007669"/>
    <property type="project" value="InterPro"/>
</dbReference>
<protein>
    <submittedName>
        <fullName evidence="10">Ferric uptake regulation protein</fullName>
    </submittedName>
</protein>
<keyword evidence="4" id="KW-0805">Transcription regulation</keyword>
<dbReference type="GO" id="GO:0045892">
    <property type="term" value="P:negative regulation of DNA-templated transcription"/>
    <property type="evidence" value="ECO:0007669"/>
    <property type="project" value="TreeGrafter"/>
</dbReference>
<reference evidence="10" key="1">
    <citation type="submission" date="2019-08" db="EMBL/GenBank/DDBJ databases">
        <authorList>
            <person name="Ishikawa M."/>
            <person name="Suzuki T."/>
            <person name="Matsutani M."/>
        </authorList>
    </citation>
    <scope>NUCLEOTIDE SEQUENCE</scope>
    <source>
        <strain evidence="10">7C1</strain>
        <strain evidence="9">8C4</strain>
    </source>
</reference>
<evidence type="ECO:0000256" key="8">
    <source>
        <dbReference type="PIRSR" id="PIRSR602481-2"/>
    </source>
</evidence>
<dbReference type="EMBL" id="BKBO01000004">
    <property type="protein sequence ID" value="GEQ48531.1"/>
    <property type="molecule type" value="Genomic_DNA"/>
</dbReference>
<dbReference type="PANTHER" id="PTHR33202:SF7">
    <property type="entry name" value="FERRIC UPTAKE REGULATION PROTEIN"/>
    <property type="match status" value="1"/>
</dbReference>
<dbReference type="PANTHER" id="PTHR33202">
    <property type="entry name" value="ZINC UPTAKE REGULATION PROTEIN"/>
    <property type="match status" value="1"/>
</dbReference>
<feature type="binding site" evidence="7">
    <location>
        <position position="120"/>
    </location>
    <ligand>
        <name>Zn(2+)</name>
        <dbReference type="ChEBI" id="CHEBI:29105"/>
    </ligand>
</feature>
<dbReference type="Proteomes" id="UP000886597">
    <property type="component" value="Unassembled WGS sequence"/>
</dbReference>
<accession>A0AAN4RJP5</accession>
<dbReference type="KEGG" id="tkr:C7K43_04520"/>
<dbReference type="Proteomes" id="UP000886607">
    <property type="component" value="Unassembled WGS sequence"/>
</dbReference>
<dbReference type="RefSeq" id="WP_124005773.1">
    <property type="nucleotide sequence ID" value="NZ_BJYN01000003.1"/>
</dbReference>
<dbReference type="GO" id="GO:0000976">
    <property type="term" value="F:transcription cis-regulatory region binding"/>
    <property type="evidence" value="ECO:0007669"/>
    <property type="project" value="TreeGrafter"/>
</dbReference>
<evidence type="ECO:0000256" key="1">
    <source>
        <dbReference type="ARBA" id="ARBA00007957"/>
    </source>
</evidence>
<dbReference type="GO" id="GO:0008270">
    <property type="term" value="F:zinc ion binding"/>
    <property type="evidence" value="ECO:0007669"/>
    <property type="project" value="TreeGrafter"/>
</dbReference>
<dbReference type="AlphaFoldDB" id="A0AAN4RJP5"/>
<proteinExistence type="inferred from homology"/>
<dbReference type="GO" id="GO:1900376">
    <property type="term" value="P:regulation of secondary metabolite biosynthetic process"/>
    <property type="evidence" value="ECO:0007669"/>
    <property type="project" value="TreeGrafter"/>
</dbReference>
<keyword evidence="5" id="KW-0238">DNA-binding</keyword>
<feature type="binding site" evidence="7">
    <location>
        <position position="78"/>
    </location>
    <ligand>
        <name>Zn(2+)</name>
        <dbReference type="ChEBI" id="CHEBI:29105"/>
    </ligand>
</feature>
<comment type="similarity">
    <text evidence="1">Belongs to the Fur family.</text>
</comment>
<feature type="binding site" evidence="7">
    <location>
        <position position="117"/>
    </location>
    <ligand>
        <name>Zn(2+)</name>
        <dbReference type="ChEBI" id="CHEBI:29105"/>
    </ligand>
</feature>
<dbReference type="InterPro" id="IPR036390">
    <property type="entry name" value="WH_DNA-bd_sf"/>
</dbReference>
<keyword evidence="2" id="KW-0678">Repressor</keyword>
<keyword evidence="7" id="KW-0479">Metal-binding</keyword>
<feature type="binding site" evidence="8">
    <location>
        <position position="109"/>
    </location>
    <ligand>
        <name>Fe cation</name>
        <dbReference type="ChEBI" id="CHEBI:24875"/>
    </ligand>
</feature>
<reference evidence="10" key="2">
    <citation type="journal article" date="2020" name="Int. Dairy J.">
        <title>Lactic acid bacterial diversity in Brie cheese focusing on salt concentration and pH of isolation medium and characterisation of halophilic and alkaliphilic lactic acid bacterial isolates.</title>
        <authorList>
            <person name="Unno R."/>
            <person name="Matsutani M."/>
            <person name="Suzuki T."/>
            <person name="Kodama K."/>
            <person name="Matsushita H."/>
            <person name="Yamasato K."/>
            <person name="Koizumi Y."/>
            <person name="Ishikawa M."/>
        </authorList>
    </citation>
    <scope>NUCLEOTIDE SEQUENCE</scope>
    <source>
        <strain evidence="10">7C1</strain>
        <strain evidence="9">8C4</strain>
    </source>
</reference>
<evidence type="ECO:0000256" key="6">
    <source>
        <dbReference type="ARBA" id="ARBA00023163"/>
    </source>
</evidence>
<evidence type="ECO:0000256" key="2">
    <source>
        <dbReference type="ARBA" id="ARBA00022491"/>
    </source>
</evidence>
<evidence type="ECO:0000256" key="4">
    <source>
        <dbReference type="ARBA" id="ARBA00023015"/>
    </source>
</evidence>
<feature type="binding site" evidence="7">
    <location>
        <position position="81"/>
    </location>
    <ligand>
        <name>Zn(2+)</name>
        <dbReference type="ChEBI" id="CHEBI:29105"/>
    </ligand>
</feature>
<dbReference type="InterPro" id="IPR043135">
    <property type="entry name" value="Fur_C"/>
</dbReference>
<name>A0AAN4RJP5_9ENTE</name>
<evidence type="ECO:0000256" key="5">
    <source>
        <dbReference type="ARBA" id="ARBA00023125"/>
    </source>
</evidence>
<dbReference type="InterPro" id="IPR036388">
    <property type="entry name" value="WH-like_DNA-bd_sf"/>
</dbReference>
<dbReference type="InterPro" id="IPR002481">
    <property type="entry name" value="FUR"/>
</dbReference>
<keyword evidence="8" id="KW-0408">Iron</keyword>
<dbReference type="CDD" id="cd07153">
    <property type="entry name" value="Fur_like"/>
    <property type="match status" value="1"/>
</dbReference>
<keyword evidence="6" id="KW-0804">Transcription</keyword>
<evidence type="ECO:0000313" key="10">
    <source>
        <dbReference type="EMBL" id="GEQ53525.1"/>
    </source>
</evidence>
<evidence type="ECO:0000256" key="3">
    <source>
        <dbReference type="ARBA" id="ARBA00022833"/>
    </source>
</evidence>
<dbReference type="EMBL" id="BKBQ01000004">
    <property type="protein sequence ID" value="GEQ53525.1"/>
    <property type="molecule type" value="Genomic_DNA"/>
</dbReference>
<gene>
    <name evidence="9" type="ORF">TK11N_03830</name>
    <name evidence="10" type="ORF">TK2N_03690</name>
</gene>
<keyword evidence="3 7" id="KW-0862">Zinc</keyword>
<evidence type="ECO:0000313" key="11">
    <source>
        <dbReference type="Proteomes" id="UP000886597"/>
    </source>
</evidence>
<dbReference type="GeneID" id="69985203"/>
<comment type="caution">
    <text evidence="10">The sequence shown here is derived from an EMBL/GenBank/DDBJ whole genome shotgun (WGS) entry which is preliminary data.</text>
</comment>
<dbReference type="Pfam" id="PF01475">
    <property type="entry name" value="FUR"/>
    <property type="match status" value="1"/>
</dbReference>
<dbReference type="Gene3D" id="3.30.1490.190">
    <property type="match status" value="1"/>
</dbReference>
<keyword evidence="12" id="KW-1185">Reference proteome</keyword>
<dbReference type="Gene3D" id="1.10.10.10">
    <property type="entry name" value="Winged helix-like DNA-binding domain superfamily/Winged helix DNA-binding domain"/>
    <property type="match status" value="1"/>
</dbReference>
<evidence type="ECO:0000313" key="9">
    <source>
        <dbReference type="EMBL" id="GEQ48531.1"/>
    </source>
</evidence>
<comment type="cofactor">
    <cofactor evidence="8">
        <name>Mn(2+)</name>
        <dbReference type="ChEBI" id="CHEBI:29035"/>
    </cofactor>
    <cofactor evidence="8">
        <name>Fe(2+)</name>
        <dbReference type="ChEBI" id="CHEBI:29033"/>
    </cofactor>
    <text evidence="8">Binds 1 Mn(2+) or Fe(2+) ion per subunit.</text>
</comment>
<comment type="cofactor">
    <cofactor evidence="7">
        <name>Zn(2+)</name>
        <dbReference type="ChEBI" id="CHEBI:29105"/>
    </cofactor>
    <text evidence="7">Binds 1 zinc ion per subunit.</text>
</comment>
<sequence length="123" mass="14143">MRMTKQRKAIVETLKQNSNKALSAEMIYQKVESENLNLSTVYRTMDKLTEAELIHKTVVGTVAYFYLAENEHKHFMICTNCQKMIPIGCLIQKFLPDLAEKNHFKVTGHDITIFGLCEECSVL</sequence>
<evidence type="ECO:0000313" key="12">
    <source>
        <dbReference type="Proteomes" id="UP000886607"/>
    </source>
</evidence>
<organism evidence="10 11">
    <name type="scientific">Tetragenococcus koreensis</name>
    <dbReference type="NCBI Taxonomy" id="290335"/>
    <lineage>
        <taxon>Bacteria</taxon>
        <taxon>Bacillati</taxon>
        <taxon>Bacillota</taxon>
        <taxon>Bacilli</taxon>
        <taxon>Lactobacillales</taxon>
        <taxon>Enterococcaceae</taxon>
        <taxon>Tetragenococcus</taxon>
    </lineage>
</organism>